<protein>
    <submittedName>
        <fullName evidence="5">Transcriptional regulator</fullName>
    </submittedName>
</protein>
<sequence>MKKRTNKPETPLYRSHLIPVHDTVELLSGKWKIEIICSLTFSKRFFMELKRDVIGISPRMLSKELQELEVNGIVTRQQHATKPITVCYELSEYGKTLVPVIHIMGAWGKEHRKKIIGSLN</sequence>
<evidence type="ECO:0000313" key="5">
    <source>
        <dbReference type="EMBL" id="MVT41090.1"/>
    </source>
</evidence>
<evidence type="ECO:0000256" key="1">
    <source>
        <dbReference type="ARBA" id="ARBA00023015"/>
    </source>
</evidence>
<evidence type="ECO:0000256" key="3">
    <source>
        <dbReference type="ARBA" id="ARBA00023163"/>
    </source>
</evidence>
<reference evidence="5 6" key="1">
    <citation type="submission" date="2019-12" db="EMBL/GenBank/DDBJ databases">
        <title>The draft genomic sequence of strain Chitinophaga oryziterrae JCM 16595.</title>
        <authorList>
            <person name="Zhang X."/>
        </authorList>
    </citation>
    <scope>NUCLEOTIDE SEQUENCE [LARGE SCALE GENOMIC DNA]</scope>
    <source>
        <strain evidence="5 6">JCM 16595</strain>
    </source>
</reference>
<dbReference type="InterPro" id="IPR036388">
    <property type="entry name" value="WH-like_DNA-bd_sf"/>
</dbReference>
<dbReference type="PANTHER" id="PTHR33204:SF29">
    <property type="entry name" value="TRANSCRIPTIONAL REGULATOR"/>
    <property type="match status" value="1"/>
</dbReference>
<dbReference type="InterPro" id="IPR002577">
    <property type="entry name" value="HTH_HxlR"/>
</dbReference>
<dbReference type="EMBL" id="WRXO01000002">
    <property type="protein sequence ID" value="MVT41090.1"/>
    <property type="molecule type" value="Genomic_DNA"/>
</dbReference>
<feature type="domain" description="HTH hxlR-type" evidence="4">
    <location>
        <begin position="18"/>
        <end position="116"/>
    </location>
</feature>
<dbReference type="Gene3D" id="1.10.10.10">
    <property type="entry name" value="Winged helix-like DNA-binding domain superfamily/Winged helix DNA-binding domain"/>
    <property type="match status" value="1"/>
</dbReference>
<dbReference type="Proteomes" id="UP000468388">
    <property type="component" value="Unassembled WGS sequence"/>
</dbReference>
<keyword evidence="3" id="KW-0804">Transcription</keyword>
<keyword evidence="6" id="KW-1185">Reference proteome</keyword>
<comment type="caution">
    <text evidence="5">The sequence shown here is derived from an EMBL/GenBank/DDBJ whole genome shotgun (WGS) entry which is preliminary data.</text>
</comment>
<evidence type="ECO:0000259" key="4">
    <source>
        <dbReference type="PROSITE" id="PS51118"/>
    </source>
</evidence>
<organism evidence="5 6">
    <name type="scientific">Chitinophaga oryziterrae</name>
    <dbReference type="NCBI Taxonomy" id="1031224"/>
    <lineage>
        <taxon>Bacteria</taxon>
        <taxon>Pseudomonadati</taxon>
        <taxon>Bacteroidota</taxon>
        <taxon>Chitinophagia</taxon>
        <taxon>Chitinophagales</taxon>
        <taxon>Chitinophagaceae</taxon>
        <taxon>Chitinophaga</taxon>
    </lineage>
</organism>
<proteinExistence type="predicted"/>
<evidence type="ECO:0000256" key="2">
    <source>
        <dbReference type="ARBA" id="ARBA00023125"/>
    </source>
</evidence>
<dbReference type="Pfam" id="PF01638">
    <property type="entry name" value="HxlR"/>
    <property type="match status" value="1"/>
</dbReference>
<dbReference type="OrthoDB" id="2619345at2"/>
<gene>
    <name evidence="5" type="ORF">GO495_10900</name>
</gene>
<dbReference type="PANTHER" id="PTHR33204">
    <property type="entry name" value="TRANSCRIPTIONAL REGULATOR, MARR FAMILY"/>
    <property type="match status" value="1"/>
</dbReference>
<accession>A0A6N8J7A4</accession>
<keyword evidence="1" id="KW-0805">Transcription regulation</keyword>
<dbReference type="PROSITE" id="PS51118">
    <property type="entry name" value="HTH_HXLR"/>
    <property type="match status" value="1"/>
</dbReference>
<dbReference type="GO" id="GO:0003677">
    <property type="term" value="F:DNA binding"/>
    <property type="evidence" value="ECO:0007669"/>
    <property type="project" value="UniProtKB-KW"/>
</dbReference>
<dbReference type="RefSeq" id="WP_157299704.1">
    <property type="nucleotide sequence ID" value="NZ_BAAAZB010000010.1"/>
</dbReference>
<dbReference type="AlphaFoldDB" id="A0A6N8J7A4"/>
<dbReference type="SUPFAM" id="SSF46785">
    <property type="entry name" value="Winged helix' DNA-binding domain"/>
    <property type="match status" value="1"/>
</dbReference>
<keyword evidence="2" id="KW-0238">DNA-binding</keyword>
<evidence type="ECO:0000313" key="6">
    <source>
        <dbReference type="Proteomes" id="UP000468388"/>
    </source>
</evidence>
<dbReference type="InterPro" id="IPR036390">
    <property type="entry name" value="WH_DNA-bd_sf"/>
</dbReference>
<name>A0A6N8J7A4_9BACT</name>